<dbReference type="SUPFAM" id="SSF53335">
    <property type="entry name" value="S-adenosyl-L-methionine-dependent methyltransferases"/>
    <property type="match status" value="1"/>
</dbReference>
<dbReference type="Proteomes" id="UP000076925">
    <property type="component" value="Unassembled WGS sequence"/>
</dbReference>
<dbReference type="CDD" id="cd02440">
    <property type="entry name" value="AdoMet_MTases"/>
    <property type="match status" value="1"/>
</dbReference>
<dbReference type="Pfam" id="PF13649">
    <property type="entry name" value="Methyltransf_25"/>
    <property type="match status" value="1"/>
</dbReference>
<reference evidence="2 3" key="1">
    <citation type="journal article" date="2013" name="Genome Biol. Evol.">
        <title>Genomes of Stigonematalean cyanobacteria (subsection V) and the evolution of oxygenic photosynthesis from prokaryotes to plastids.</title>
        <authorList>
            <person name="Dagan T."/>
            <person name="Roettger M."/>
            <person name="Stucken K."/>
            <person name="Landan G."/>
            <person name="Koch R."/>
            <person name="Major P."/>
            <person name="Gould S.B."/>
            <person name="Goremykin V.V."/>
            <person name="Rippka R."/>
            <person name="Tandeau de Marsac N."/>
            <person name="Gugger M."/>
            <person name="Lockhart P.J."/>
            <person name="Allen J.F."/>
            <person name="Brune I."/>
            <person name="Maus I."/>
            <person name="Puhler A."/>
            <person name="Martin W.F."/>
        </authorList>
    </citation>
    <scope>NUCLEOTIDE SEQUENCE [LARGE SCALE GENOMIC DNA]</scope>
    <source>
        <strain evidence="2 3">PCC 7110</strain>
    </source>
</reference>
<dbReference type="InterPro" id="IPR029063">
    <property type="entry name" value="SAM-dependent_MTases_sf"/>
</dbReference>
<dbReference type="PANTHER" id="PTHR43591:SF110">
    <property type="entry name" value="RHODANESE DOMAIN-CONTAINING PROTEIN"/>
    <property type="match status" value="1"/>
</dbReference>
<name>A0A139X2P6_9CYAN</name>
<sequence length="228" mass="26658">MESLEVNFYKMAFDYQLKYWNSLGSTKTFSHPVNFDGLKQLLNQDARILDYGCGYGRITNTLVEHGYQYVEGVDFSERMIEKGRCLYPHLNLKVVLSPRLPYVDGEFDAVLLFTVLTCIPHNQAQIALIQELNRILKSGGLLYISDLCLQTDERNLKRYDDFKNKYGIYGIFELPENVVLRHHDLTWIEFLTSGFEQIKFEEFNVVTMNNNRAQAFQLFARKPKRQDS</sequence>
<gene>
    <name evidence="2" type="ORF">WA1_33855</name>
</gene>
<protein>
    <recommendedName>
        <fullName evidence="1">Methyltransferase domain-containing protein</fullName>
    </recommendedName>
</protein>
<accession>A0A139X2P6</accession>
<dbReference type="PANTHER" id="PTHR43591">
    <property type="entry name" value="METHYLTRANSFERASE"/>
    <property type="match status" value="1"/>
</dbReference>
<comment type="caution">
    <text evidence="2">The sequence shown here is derived from an EMBL/GenBank/DDBJ whole genome shotgun (WGS) entry which is preliminary data.</text>
</comment>
<dbReference type="Gene3D" id="3.40.50.150">
    <property type="entry name" value="Vaccinia Virus protein VP39"/>
    <property type="match status" value="1"/>
</dbReference>
<feature type="domain" description="Methyltransferase" evidence="1">
    <location>
        <begin position="48"/>
        <end position="140"/>
    </location>
</feature>
<evidence type="ECO:0000313" key="3">
    <source>
        <dbReference type="Proteomes" id="UP000076925"/>
    </source>
</evidence>
<organism evidence="2 3">
    <name type="scientific">Scytonema hofmannii PCC 7110</name>
    <dbReference type="NCBI Taxonomy" id="128403"/>
    <lineage>
        <taxon>Bacteria</taxon>
        <taxon>Bacillati</taxon>
        <taxon>Cyanobacteriota</taxon>
        <taxon>Cyanophyceae</taxon>
        <taxon>Nostocales</taxon>
        <taxon>Scytonemataceae</taxon>
        <taxon>Scytonema</taxon>
    </lineage>
</organism>
<dbReference type="EMBL" id="ANNX02000036">
    <property type="protein sequence ID" value="KYC38981.1"/>
    <property type="molecule type" value="Genomic_DNA"/>
</dbReference>
<dbReference type="STRING" id="128403.WA1_33855"/>
<dbReference type="InterPro" id="IPR041698">
    <property type="entry name" value="Methyltransf_25"/>
</dbReference>
<evidence type="ECO:0000259" key="1">
    <source>
        <dbReference type="Pfam" id="PF13649"/>
    </source>
</evidence>
<proteinExistence type="predicted"/>
<keyword evidence="3" id="KW-1185">Reference proteome</keyword>
<dbReference type="AlphaFoldDB" id="A0A139X2P6"/>
<evidence type="ECO:0000313" key="2">
    <source>
        <dbReference type="EMBL" id="KYC38981.1"/>
    </source>
</evidence>